<dbReference type="HOGENOM" id="CLU_150574_0_0_7"/>
<gene>
    <name evidence="1" type="ordered locus">Hoch_6378</name>
</gene>
<name>D0LP22_HALO1</name>
<evidence type="ECO:0000313" key="2">
    <source>
        <dbReference type="Proteomes" id="UP000001880"/>
    </source>
</evidence>
<organism evidence="1 2">
    <name type="scientific">Haliangium ochraceum (strain DSM 14365 / JCM 11303 / SMP-2)</name>
    <dbReference type="NCBI Taxonomy" id="502025"/>
    <lineage>
        <taxon>Bacteria</taxon>
        <taxon>Pseudomonadati</taxon>
        <taxon>Myxococcota</taxon>
        <taxon>Polyangia</taxon>
        <taxon>Haliangiales</taxon>
        <taxon>Kofleriaceae</taxon>
        <taxon>Haliangium</taxon>
    </lineage>
</organism>
<accession>D0LP22</accession>
<dbReference type="Proteomes" id="UP000001880">
    <property type="component" value="Chromosome"/>
</dbReference>
<dbReference type="EMBL" id="CP001804">
    <property type="protein sequence ID" value="ACY18848.1"/>
    <property type="molecule type" value="Genomic_DNA"/>
</dbReference>
<evidence type="ECO:0000313" key="1">
    <source>
        <dbReference type="EMBL" id="ACY18848.1"/>
    </source>
</evidence>
<sequence>MLSAGFAIDDPAAWQCTWANDDETKTYGIAASALCLHEAPLPAECGCCPSVLDSLVINREDTPLRAGPTRIELSCDEGQTLLTGNCMLEADDASALSGVTMFRSGFPPTAEHPDGDRSKWGCSWYNSAGMLPHGFVSITCMQSQANQPQESP</sequence>
<keyword evidence="2" id="KW-1185">Reference proteome</keyword>
<proteinExistence type="predicted"/>
<reference evidence="1 2" key="1">
    <citation type="journal article" date="2010" name="Stand. Genomic Sci.">
        <title>Complete genome sequence of Haliangium ochraceum type strain (SMP-2).</title>
        <authorList>
            <consortium name="US DOE Joint Genome Institute (JGI-PGF)"/>
            <person name="Ivanova N."/>
            <person name="Daum C."/>
            <person name="Lang E."/>
            <person name="Abt B."/>
            <person name="Kopitz M."/>
            <person name="Saunders E."/>
            <person name="Lapidus A."/>
            <person name="Lucas S."/>
            <person name="Glavina Del Rio T."/>
            <person name="Nolan M."/>
            <person name="Tice H."/>
            <person name="Copeland A."/>
            <person name="Cheng J.F."/>
            <person name="Chen F."/>
            <person name="Bruce D."/>
            <person name="Goodwin L."/>
            <person name="Pitluck S."/>
            <person name="Mavromatis K."/>
            <person name="Pati A."/>
            <person name="Mikhailova N."/>
            <person name="Chen A."/>
            <person name="Palaniappan K."/>
            <person name="Land M."/>
            <person name="Hauser L."/>
            <person name="Chang Y.J."/>
            <person name="Jeffries C.D."/>
            <person name="Detter J.C."/>
            <person name="Brettin T."/>
            <person name="Rohde M."/>
            <person name="Goker M."/>
            <person name="Bristow J."/>
            <person name="Markowitz V."/>
            <person name="Eisen J.A."/>
            <person name="Hugenholtz P."/>
            <person name="Kyrpides N.C."/>
            <person name="Klenk H.P."/>
        </authorList>
    </citation>
    <scope>NUCLEOTIDE SEQUENCE [LARGE SCALE GENOMIC DNA]</scope>
    <source>
        <strain evidence="2">DSM 14365 / CIP 107738 / JCM 11303 / AJ 13395 / SMP-2</strain>
    </source>
</reference>
<dbReference type="RefSeq" id="WP_012831440.1">
    <property type="nucleotide sequence ID" value="NC_013440.1"/>
</dbReference>
<protein>
    <submittedName>
        <fullName evidence="1">Uncharacterized protein</fullName>
    </submittedName>
</protein>
<dbReference type="KEGG" id="hoh:Hoch_6378"/>
<dbReference type="AlphaFoldDB" id="D0LP22"/>